<evidence type="ECO:0000313" key="4">
    <source>
        <dbReference type="Proteomes" id="UP000287239"/>
    </source>
</evidence>
<dbReference type="GeneID" id="98566990"/>
<dbReference type="RefSeq" id="WP_126778083.1">
    <property type="nucleotide sequence ID" value="NZ_NGJU01000001.1"/>
</dbReference>
<dbReference type="Proteomes" id="UP000287239">
    <property type="component" value="Unassembled WGS sequence"/>
</dbReference>
<dbReference type="PANTHER" id="PTHR30373:SF2">
    <property type="entry name" value="UPF0603 PROTEIN YGCG"/>
    <property type="match status" value="1"/>
</dbReference>
<gene>
    <name evidence="3" type="ORF">CBF35_01295</name>
</gene>
<keyword evidence="4" id="KW-1185">Reference proteome</keyword>
<feature type="region of interest" description="Disordered" evidence="1">
    <location>
        <begin position="241"/>
        <end position="278"/>
    </location>
</feature>
<dbReference type="OrthoDB" id="9810918at2"/>
<proteinExistence type="predicted"/>
<evidence type="ECO:0000256" key="1">
    <source>
        <dbReference type="SAM" id="MobiDB-lite"/>
    </source>
</evidence>
<sequence>MTGKKYRQIISKLVLVSALGLVLVAGQKVKATEFPEPSEAVFVYDESNELSAATKNYIIEINQEYEKTSEKPQLAVALVNSLGELTVDEYAVGLFNKWQIGDKELSNGALLLLAPTEGKVRIEVGYGLEDVLTDALTGWMLDDNLEALKAQQFDQGVYQIVTEMALKINEDLGIESQVVKSQNRDYEQLIADQKAATTEEEEVSQGNSKVSISPVVFRFLGIIIFLWLSRKLGSSGSGGSSSGGSFGGFGGGSSGGSTGGGSSFGGGSSGGGGSSRSF</sequence>
<evidence type="ECO:0000313" key="3">
    <source>
        <dbReference type="EMBL" id="RST97957.1"/>
    </source>
</evidence>
<comment type="caution">
    <text evidence="3">The sequence shown here is derived from an EMBL/GenBank/DDBJ whole genome shotgun (WGS) entry which is preliminary data.</text>
</comment>
<dbReference type="Pfam" id="PF04536">
    <property type="entry name" value="TPM_phosphatase"/>
    <property type="match status" value="1"/>
</dbReference>
<dbReference type="InterPro" id="IPR007621">
    <property type="entry name" value="TPM_dom"/>
</dbReference>
<dbReference type="Gene3D" id="3.10.310.50">
    <property type="match status" value="1"/>
</dbReference>
<dbReference type="EMBL" id="NGJU01000001">
    <property type="protein sequence ID" value="RST97957.1"/>
    <property type="molecule type" value="Genomic_DNA"/>
</dbReference>
<evidence type="ECO:0000259" key="2">
    <source>
        <dbReference type="Pfam" id="PF04536"/>
    </source>
</evidence>
<name>A0A429ZW05_9ENTE</name>
<reference evidence="3 4" key="1">
    <citation type="submission" date="2017-05" db="EMBL/GenBank/DDBJ databases">
        <title>Vagococcus spp. assemblies.</title>
        <authorList>
            <person name="Gulvik C.A."/>
        </authorList>
    </citation>
    <scope>NUCLEOTIDE SEQUENCE [LARGE SCALE GENOMIC DNA]</scope>
    <source>
        <strain evidence="3 4">NCFB 2777</strain>
    </source>
</reference>
<dbReference type="AlphaFoldDB" id="A0A429ZW05"/>
<accession>A0A429ZW05</accession>
<dbReference type="PANTHER" id="PTHR30373">
    <property type="entry name" value="UPF0603 PROTEIN YGCG"/>
    <property type="match status" value="1"/>
</dbReference>
<feature type="domain" description="TPM" evidence="2">
    <location>
        <begin position="43"/>
        <end position="164"/>
    </location>
</feature>
<protein>
    <recommendedName>
        <fullName evidence="2">TPM domain-containing protein</fullName>
    </recommendedName>
</protein>
<organism evidence="3 4">
    <name type="scientific">Vagococcus salmoninarum</name>
    <dbReference type="NCBI Taxonomy" id="2739"/>
    <lineage>
        <taxon>Bacteria</taxon>
        <taxon>Bacillati</taxon>
        <taxon>Bacillota</taxon>
        <taxon>Bacilli</taxon>
        <taxon>Lactobacillales</taxon>
        <taxon>Enterococcaceae</taxon>
        <taxon>Vagococcus</taxon>
    </lineage>
</organism>